<dbReference type="AlphaFoldDB" id="A0A7I8LGE9"/>
<reference evidence="1" key="1">
    <citation type="submission" date="2020-02" db="EMBL/GenBank/DDBJ databases">
        <authorList>
            <person name="Scholz U."/>
            <person name="Mascher M."/>
            <person name="Fiebig A."/>
        </authorList>
    </citation>
    <scope>NUCLEOTIDE SEQUENCE</scope>
</reference>
<name>A0A7I8LGE9_SPIIN</name>
<evidence type="ECO:0000313" key="1">
    <source>
        <dbReference type="EMBL" id="CAA7409101.1"/>
    </source>
</evidence>
<evidence type="ECO:0000313" key="2">
    <source>
        <dbReference type="Proteomes" id="UP000663760"/>
    </source>
</evidence>
<sequence>MFSCPVHYCSIKRGRGGRGKRERERESIQGFRHFRITIRMF</sequence>
<proteinExistence type="predicted"/>
<dbReference type="EMBL" id="LR746278">
    <property type="protein sequence ID" value="CAA7409101.1"/>
    <property type="molecule type" value="Genomic_DNA"/>
</dbReference>
<gene>
    <name evidence="1" type="ORF">SI8410_15019779</name>
</gene>
<organism evidence="1 2">
    <name type="scientific">Spirodela intermedia</name>
    <name type="common">Intermediate duckweed</name>
    <dbReference type="NCBI Taxonomy" id="51605"/>
    <lineage>
        <taxon>Eukaryota</taxon>
        <taxon>Viridiplantae</taxon>
        <taxon>Streptophyta</taxon>
        <taxon>Embryophyta</taxon>
        <taxon>Tracheophyta</taxon>
        <taxon>Spermatophyta</taxon>
        <taxon>Magnoliopsida</taxon>
        <taxon>Liliopsida</taxon>
        <taxon>Araceae</taxon>
        <taxon>Lemnoideae</taxon>
        <taxon>Spirodela</taxon>
    </lineage>
</organism>
<keyword evidence="2" id="KW-1185">Reference proteome</keyword>
<protein>
    <submittedName>
        <fullName evidence="1">Uncharacterized protein</fullName>
    </submittedName>
</protein>
<dbReference type="Proteomes" id="UP000663760">
    <property type="component" value="Chromosome 15"/>
</dbReference>
<accession>A0A7I8LGE9</accession>